<reference evidence="3" key="1">
    <citation type="submission" date="2020-02" db="EMBL/GenBank/DDBJ databases">
        <authorList>
            <person name="Meier V. D."/>
        </authorList>
    </citation>
    <scope>NUCLEOTIDE SEQUENCE</scope>
    <source>
        <strain evidence="3">AVDCRST_MAG50</strain>
    </source>
</reference>
<dbReference type="Pfam" id="PF11716">
    <property type="entry name" value="MDMPI_N"/>
    <property type="match status" value="1"/>
</dbReference>
<feature type="domain" description="Mycothiol-dependent maleylpyruvate isomerase metal-binding" evidence="2">
    <location>
        <begin position="59"/>
        <end position="166"/>
    </location>
</feature>
<dbReference type="InterPro" id="IPR034660">
    <property type="entry name" value="DinB/YfiT-like"/>
</dbReference>
<dbReference type="GO" id="GO:0046872">
    <property type="term" value="F:metal ion binding"/>
    <property type="evidence" value="ECO:0007669"/>
    <property type="project" value="InterPro"/>
</dbReference>
<feature type="region of interest" description="Disordered" evidence="1">
    <location>
        <begin position="1"/>
        <end position="44"/>
    </location>
</feature>
<dbReference type="NCBIfam" id="TIGR03083">
    <property type="entry name" value="maleylpyruvate isomerase family mycothiol-dependent enzyme"/>
    <property type="match status" value="1"/>
</dbReference>
<name>A0A6J4J2Z0_9ACTN</name>
<dbReference type="InterPro" id="IPR017520">
    <property type="entry name" value="CHP03086"/>
</dbReference>
<proteinExistence type="predicted"/>
<evidence type="ECO:0000256" key="1">
    <source>
        <dbReference type="SAM" id="MobiDB-lite"/>
    </source>
</evidence>
<dbReference type="EMBL" id="CADCTF010000151">
    <property type="protein sequence ID" value="CAA9266878.1"/>
    <property type="molecule type" value="Genomic_DNA"/>
</dbReference>
<dbReference type="InterPro" id="IPR017517">
    <property type="entry name" value="Maleyloyr_isom"/>
</dbReference>
<evidence type="ECO:0000313" key="3">
    <source>
        <dbReference type="EMBL" id="CAA9266878.1"/>
    </source>
</evidence>
<organism evidence="3">
    <name type="scientific">uncultured Acidimicrobiales bacterium</name>
    <dbReference type="NCBI Taxonomy" id="310071"/>
    <lineage>
        <taxon>Bacteria</taxon>
        <taxon>Bacillati</taxon>
        <taxon>Actinomycetota</taxon>
        <taxon>Acidimicrobiia</taxon>
        <taxon>Acidimicrobiales</taxon>
        <taxon>environmental samples</taxon>
    </lineage>
</organism>
<gene>
    <name evidence="3" type="ORF">AVDCRST_MAG50-3197</name>
</gene>
<protein>
    <recommendedName>
        <fullName evidence="2">Mycothiol-dependent maleylpyruvate isomerase metal-binding domain-containing protein</fullName>
    </recommendedName>
</protein>
<dbReference type="AlphaFoldDB" id="A0A6J4J2Z0"/>
<sequence length="229" mass="23363">MAAEDRTQDVSALITAGRDREAAQRGAGLHVPPDVRSPRPHGGTTMDPLAQLDQLGPVLGGVVAGIRPDQLANSTPCADFDVRGVLEHMISGATAFAAAYRGQAAAPPDLRDPLAGFPAALGDLAAAISAPGALDATVAAPFGEVDGATFARFVVLDGLVHGWDMAVATGQAYDPSPELVDAAEAFARDTLDPLRDGQAFGAAVEPAVDATPIERLAAYTGRRSMAAST</sequence>
<dbReference type="InterPro" id="IPR024344">
    <property type="entry name" value="MDMPI_metal-binding"/>
</dbReference>
<accession>A0A6J4J2Z0</accession>
<evidence type="ECO:0000259" key="2">
    <source>
        <dbReference type="Pfam" id="PF11716"/>
    </source>
</evidence>
<dbReference type="NCBIfam" id="TIGR03086">
    <property type="entry name" value="TIGR03086 family metal-binding protein"/>
    <property type="match status" value="1"/>
</dbReference>
<dbReference type="SUPFAM" id="SSF109854">
    <property type="entry name" value="DinB/YfiT-like putative metalloenzymes"/>
    <property type="match status" value="1"/>
</dbReference>